<evidence type="ECO:0000313" key="1">
    <source>
        <dbReference type="EMBL" id="MCI0757102.1"/>
    </source>
</evidence>
<gene>
    <name evidence="1" type="ORF">MON41_26065</name>
</gene>
<dbReference type="Proteomes" id="UP001201985">
    <property type="component" value="Unassembled WGS sequence"/>
</dbReference>
<keyword evidence="2" id="KW-1185">Reference proteome</keyword>
<evidence type="ECO:0000313" key="2">
    <source>
        <dbReference type="Proteomes" id="UP001201985"/>
    </source>
</evidence>
<name>A0ABS9WCR0_9PROT</name>
<sequence length="68" mass="7227">MLRVSASLRRIASAAASFSSASRWKAISSAKSRNMPIVSGVLTFAGRGSMAQRVPKNSPSLRMMGIET</sequence>
<comment type="caution">
    <text evidence="1">The sequence shown here is derived from an EMBL/GenBank/DDBJ whole genome shotgun (WGS) entry which is preliminary data.</text>
</comment>
<organism evidence="1 2">
    <name type="scientific">Teichococcus vastitatis</name>
    <dbReference type="NCBI Taxonomy" id="2307076"/>
    <lineage>
        <taxon>Bacteria</taxon>
        <taxon>Pseudomonadati</taxon>
        <taxon>Pseudomonadota</taxon>
        <taxon>Alphaproteobacteria</taxon>
        <taxon>Acetobacterales</taxon>
        <taxon>Roseomonadaceae</taxon>
        <taxon>Roseomonas</taxon>
    </lineage>
</organism>
<reference evidence="1 2" key="1">
    <citation type="submission" date="2022-03" db="EMBL/GenBank/DDBJ databases">
        <title>Complete genome analysis of Roseomonas KG 17.1 : a prolific producer of plant growth promoters.</title>
        <authorList>
            <person name="Saadouli I."/>
            <person name="Najjari A."/>
            <person name="Mosbah A."/>
            <person name="Ouzari H.I."/>
        </authorList>
    </citation>
    <scope>NUCLEOTIDE SEQUENCE [LARGE SCALE GENOMIC DNA]</scope>
    <source>
        <strain evidence="1 2">KG17-1</strain>
    </source>
</reference>
<protein>
    <submittedName>
        <fullName evidence="1">Uncharacterized protein</fullName>
    </submittedName>
</protein>
<accession>A0ABS9WCR0</accession>
<proteinExistence type="predicted"/>
<dbReference type="RefSeq" id="WP_238384246.1">
    <property type="nucleotide sequence ID" value="NZ_JALBUU010000125.1"/>
</dbReference>
<dbReference type="EMBL" id="JALBUU010000125">
    <property type="protein sequence ID" value="MCI0757102.1"/>
    <property type="molecule type" value="Genomic_DNA"/>
</dbReference>